<dbReference type="InterPro" id="IPR028978">
    <property type="entry name" value="Chorismate_lyase_/UTRA_dom_sf"/>
</dbReference>
<dbReference type="InterPro" id="IPR036388">
    <property type="entry name" value="WH-like_DNA-bd_sf"/>
</dbReference>
<evidence type="ECO:0000256" key="3">
    <source>
        <dbReference type="ARBA" id="ARBA00023163"/>
    </source>
</evidence>
<dbReference type="Pfam" id="PF07702">
    <property type="entry name" value="UTRA"/>
    <property type="match status" value="1"/>
</dbReference>
<keyword evidence="6" id="KW-1185">Reference proteome</keyword>
<dbReference type="InterPro" id="IPR000524">
    <property type="entry name" value="Tscrpt_reg_HTH_GntR"/>
</dbReference>
<keyword evidence="1" id="KW-0805">Transcription regulation</keyword>
<comment type="caution">
    <text evidence="5">The sequence shown here is derived from an EMBL/GenBank/DDBJ whole genome shotgun (WGS) entry which is preliminary data.</text>
</comment>
<dbReference type="InterPro" id="IPR011663">
    <property type="entry name" value="UTRA"/>
</dbReference>
<dbReference type="SMART" id="SM00866">
    <property type="entry name" value="UTRA"/>
    <property type="match status" value="1"/>
</dbReference>
<dbReference type="EMBL" id="BAAACA010000037">
    <property type="protein sequence ID" value="GAA0616027.1"/>
    <property type="molecule type" value="Genomic_DNA"/>
</dbReference>
<feature type="domain" description="HTH gntR-type" evidence="4">
    <location>
        <begin position="5"/>
        <end position="73"/>
    </location>
</feature>
<dbReference type="SUPFAM" id="SSF64288">
    <property type="entry name" value="Chorismate lyase-like"/>
    <property type="match status" value="1"/>
</dbReference>
<dbReference type="Gene3D" id="1.10.10.10">
    <property type="entry name" value="Winged helix-like DNA-binding domain superfamily/Winged helix DNA-binding domain"/>
    <property type="match status" value="1"/>
</dbReference>
<reference evidence="6" key="1">
    <citation type="journal article" date="2019" name="Int. J. Syst. Evol. Microbiol.">
        <title>The Global Catalogue of Microorganisms (GCM) 10K type strain sequencing project: providing services to taxonomists for standard genome sequencing and annotation.</title>
        <authorList>
            <consortium name="The Broad Institute Genomics Platform"/>
            <consortium name="The Broad Institute Genome Sequencing Center for Infectious Disease"/>
            <person name="Wu L."/>
            <person name="Ma J."/>
        </authorList>
    </citation>
    <scope>NUCLEOTIDE SEQUENCE [LARGE SCALE GENOMIC DNA]</scope>
    <source>
        <strain evidence="6">JCM 5067</strain>
    </source>
</reference>
<name>A0ABP3RSH0_9ACTN</name>
<dbReference type="PANTHER" id="PTHR44846">
    <property type="entry name" value="MANNOSYL-D-GLYCERATE TRANSPORT/METABOLISM SYSTEM REPRESSOR MNGR-RELATED"/>
    <property type="match status" value="1"/>
</dbReference>
<dbReference type="Gene3D" id="3.40.1410.10">
    <property type="entry name" value="Chorismate lyase-like"/>
    <property type="match status" value="1"/>
</dbReference>
<evidence type="ECO:0000313" key="5">
    <source>
        <dbReference type="EMBL" id="GAA0616027.1"/>
    </source>
</evidence>
<dbReference type="SUPFAM" id="SSF46785">
    <property type="entry name" value="Winged helix' DNA-binding domain"/>
    <property type="match status" value="1"/>
</dbReference>
<keyword evidence="2" id="KW-0238">DNA-binding</keyword>
<dbReference type="InterPro" id="IPR050679">
    <property type="entry name" value="Bact_HTH_transcr_reg"/>
</dbReference>
<evidence type="ECO:0000313" key="6">
    <source>
        <dbReference type="Proteomes" id="UP001500668"/>
    </source>
</evidence>
<organism evidence="5 6">
    <name type="scientific">Streptomyces crystallinus</name>
    <dbReference type="NCBI Taxonomy" id="68191"/>
    <lineage>
        <taxon>Bacteria</taxon>
        <taxon>Bacillati</taxon>
        <taxon>Actinomycetota</taxon>
        <taxon>Actinomycetes</taxon>
        <taxon>Kitasatosporales</taxon>
        <taxon>Streptomycetaceae</taxon>
        <taxon>Streptomyces</taxon>
    </lineage>
</organism>
<dbReference type="PROSITE" id="PS50949">
    <property type="entry name" value="HTH_GNTR"/>
    <property type="match status" value="1"/>
</dbReference>
<evidence type="ECO:0000256" key="2">
    <source>
        <dbReference type="ARBA" id="ARBA00023125"/>
    </source>
</evidence>
<dbReference type="PANTHER" id="PTHR44846:SF17">
    <property type="entry name" value="GNTR-FAMILY TRANSCRIPTIONAL REGULATOR"/>
    <property type="match status" value="1"/>
</dbReference>
<dbReference type="Pfam" id="PF00392">
    <property type="entry name" value="GntR"/>
    <property type="match status" value="1"/>
</dbReference>
<dbReference type="InterPro" id="IPR036390">
    <property type="entry name" value="WH_DNA-bd_sf"/>
</dbReference>
<gene>
    <name evidence="5" type="ORF">GCM10010394_52630</name>
</gene>
<proteinExistence type="predicted"/>
<dbReference type="CDD" id="cd07377">
    <property type="entry name" value="WHTH_GntR"/>
    <property type="match status" value="1"/>
</dbReference>
<evidence type="ECO:0000259" key="4">
    <source>
        <dbReference type="PROSITE" id="PS50949"/>
    </source>
</evidence>
<dbReference type="SMART" id="SM00345">
    <property type="entry name" value="HTH_GNTR"/>
    <property type="match status" value="1"/>
</dbReference>
<dbReference type="PRINTS" id="PR00035">
    <property type="entry name" value="HTHGNTR"/>
</dbReference>
<sequence length="265" mass="30021">MSKVAKVYERIADELRESIRAGQLAPGDRLPTEAKLSDRFGRSVPTIREALRLLRDEGLIEKQHGRGNFVRRPRTPVVRNNARHQWEKNRAREPETTRLRTGATEHDTGLTVNDLVFQASYREVKADQELAEAFGVPEGTLLLQRGYRTRYSAETAPFSLVTSYLVHDLVVGNPDLLDESKEPWPGGTMNQLFTIGIELGRIEERVTARPPTPEEAEELELPAGTAVVLLRKTSYDIHEQPVEVSYVTVPGDRTELIFNTPLERW</sequence>
<keyword evidence="3" id="KW-0804">Transcription</keyword>
<protein>
    <submittedName>
        <fullName evidence="5">GntR family transcriptional regulator</fullName>
    </submittedName>
</protein>
<accession>A0ABP3RSH0</accession>
<dbReference type="Proteomes" id="UP001500668">
    <property type="component" value="Unassembled WGS sequence"/>
</dbReference>
<evidence type="ECO:0000256" key="1">
    <source>
        <dbReference type="ARBA" id="ARBA00023015"/>
    </source>
</evidence>